<dbReference type="InterPro" id="IPR001466">
    <property type="entry name" value="Beta-lactam-related"/>
</dbReference>
<sequence>MKVSNALLLSAFLVLTSTACKKNDKDIEPPKDNFKDLPAMIQKIVDKNKFPGLSVGIVKNDKLQWSQQFGKANIETNTNVDQQTVFKVASVAKPVTALVLLKLVEEKKVNLDEDINNYLSFTVHNPHFPSEKITLRHILTHTSGINDLVYRERLLEDFVVLDKDHPLPLTEFCKEMLSVNGSYYDPKSFDANKPGTTFNYSNVAVSLVGCVVEHVSGKSFETYSKEVLFRPLGLQNTSWHISSYDKKRLAMPYDEDLKPYGIYSLVDLPSGGLNTNVVDLSKILSLVIQDGKANGKQLYAASTIAEMKKIPFPSSPDKDLSAHALLWEYFKPGKYKLGGYNGSMFGSNAFMWYNAETNVGAIILVNSDFKNQESMDDLISLLDELISRGISAK</sequence>
<dbReference type="Pfam" id="PF00144">
    <property type="entry name" value="Beta-lactamase"/>
    <property type="match status" value="1"/>
</dbReference>
<dbReference type="RefSeq" id="WP_014680779.1">
    <property type="nucleotide sequence ID" value="NC_017770.1"/>
</dbReference>
<gene>
    <name evidence="2" type="ordered locus">Solca_2517</name>
</gene>
<dbReference type="InterPro" id="IPR012338">
    <property type="entry name" value="Beta-lactam/transpept-like"/>
</dbReference>
<dbReference type="EMBL" id="CP003349">
    <property type="protein sequence ID" value="AFD07552.1"/>
    <property type="molecule type" value="Genomic_DNA"/>
</dbReference>
<dbReference type="PROSITE" id="PS51257">
    <property type="entry name" value="PROKAR_LIPOPROTEIN"/>
    <property type="match status" value="1"/>
</dbReference>
<organism evidence="2 3">
    <name type="scientific">Solitalea canadensis (strain ATCC 29591 / DSM 3403 / JCM 21819 / LMG 8368 / NBRC 15130 / NCIMB 12057 / USAM 9D)</name>
    <name type="common">Flexibacter canadensis</name>
    <dbReference type="NCBI Taxonomy" id="929556"/>
    <lineage>
        <taxon>Bacteria</taxon>
        <taxon>Pseudomonadati</taxon>
        <taxon>Bacteroidota</taxon>
        <taxon>Sphingobacteriia</taxon>
        <taxon>Sphingobacteriales</taxon>
        <taxon>Sphingobacteriaceae</taxon>
        <taxon>Solitalea</taxon>
    </lineage>
</organism>
<dbReference type="HOGENOM" id="CLU_020027_15_1_10"/>
<dbReference type="Gene3D" id="3.40.710.10">
    <property type="entry name" value="DD-peptidase/beta-lactamase superfamily"/>
    <property type="match status" value="1"/>
</dbReference>
<dbReference type="STRING" id="929556.Solca_2517"/>
<dbReference type="InterPro" id="IPR050491">
    <property type="entry name" value="AmpC-like"/>
</dbReference>
<evidence type="ECO:0000259" key="1">
    <source>
        <dbReference type="Pfam" id="PF00144"/>
    </source>
</evidence>
<dbReference type="PANTHER" id="PTHR46825">
    <property type="entry name" value="D-ALANYL-D-ALANINE-CARBOXYPEPTIDASE/ENDOPEPTIDASE AMPH"/>
    <property type="match status" value="1"/>
</dbReference>
<dbReference type="MEROPS" id="S12.A23"/>
<name>H8KUR8_SOLCM</name>
<dbReference type="Proteomes" id="UP000007590">
    <property type="component" value="Chromosome"/>
</dbReference>
<feature type="domain" description="Beta-lactamase-related" evidence="1">
    <location>
        <begin position="39"/>
        <end position="377"/>
    </location>
</feature>
<dbReference type="AlphaFoldDB" id="H8KUR8"/>
<proteinExistence type="predicted"/>
<dbReference type="OrthoDB" id="846150at2"/>
<dbReference type="eggNOG" id="COG1680">
    <property type="taxonomic scope" value="Bacteria"/>
</dbReference>
<accession>H8KUR8</accession>
<protein>
    <submittedName>
        <fullName evidence="2">Penicillin-binding protein, beta-lactamase class C</fullName>
    </submittedName>
</protein>
<evidence type="ECO:0000313" key="3">
    <source>
        <dbReference type="Proteomes" id="UP000007590"/>
    </source>
</evidence>
<reference evidence="2" key="1">
    <citation type="submission" date="2012-02" db="EMBL/GenBank/DDBJ databases">
        <title>The complete genome of Solitalea canadensis DSM 3403.</title>
        <authorList>
            <consortium name="US DOE Joint Genome Institute (JGI-PGF)"/>
            <person name="Lucas S."/>
            <person name="Copeland A."/>
            <person name="Lapidus A."/>
            <person name="Glavina del Rio T."/>
            <person name="Dalin E."/>
            <person name="Tice H."/>
            <person name="Bruce D."/>
            <person name="Goodwin L."/>
            <person name="Pitluck S."/>
            <person name="Peters L."/>
            <person name="Ovchinnikova G."/>
            <person name="Lu M."/>
            <person name="Kyrpides N."/>
            <person name="Mavromatis K."/>
            <person name="Ivanova N."/>
            <person name="Brettin T."/>
            <person name="Detter J.C."/>
            <person name="Han C."/>
            <person name="Larimer F."/>
            <person name="Land M."/>
            <person name="Hauser L."/>
            <person name="Markowitz V."/>
            <person name="Cheng J.-F."/>
            <person name="Hugenholtz P."/>
            <person name="Woyke T."/>
            <person name="Wu D."/>
            <person name="Spring S."/>
            <person name="Schroeder M."/>
            <person name="Kopitz M."/>
            <person name="Brambilla E."/>
            <person name="Klenk H.-P."/>
            <person name="Eisen J.A."/>
        </authorList>
    </citation>
    <scope>NUCLEOTIDE SEQUENCE</scope>
    <source>
        <strain evidence="2">DSM 3403</strain>
    </source>
</reference>
<dbReference type="KEGG" id="scn:Solca_2517"/>
<dbReference type="PANTHER" id="PTHR46825:SF9">
    <property type="entry name" value="BETA-LACTAMASE-RELATED DOMAIN-CONTAINING PROTEIN"/>
    <property type="match status" value="1"/>
</dbReference>
<keyword evidence="3" id="KW-1185">Reference proteome</keyword>
<dbReference type="SUPFAM" id="SSF56601">
    <property type="entry name" value="beta-lactamase/transpeptidase-like"/>
    <property type="match status" value="1"/>
</dbReference>
<evidence type="ECO:0000313" key="2">
    <source>
        <dbReference type="EMBL" id="AFD07552.1"/>
    </source>
</evidence>